<name>A0A2T1LTA7_9CHRO</name>
<protein>
    <recommendedName>
        <fullName evidence="3">YbjN domain-containing protein</fullName>
    </recommendedName>
</protein>
<gene>
    <name evidence="1" type="ORF">C7H19_19350</name>
</gene>
<dbReference type="OrthoDB" id="511454at2"/>
<organism evidence="1 2">
    <name type="scientific">Aphanothece hegewaldii CCALA 016</name>
    <dbReference type="NCBI Taxonomy" id="2107694"/>
    <lineage>
        <taxon>Bacteria</taxon>
        <taxon>Bacillati</taxon>
        <taxon>Cyanobacteriota</taxon>
        <taxon>Cyanophyceae</taxon>
        <taxon>Oscillatoriophycideae</taxon>
        <taxon>Chroococcales</taxon>
        <taxon>Aphanothecaceae</taxon>
        <taxon>Aphanothece</taxon>
    </lineage>
</organism>
<evidence type="ECO:0000313" key="1">
    <source>
        <dbReference type="EMBL" id="PSF33881.1"/>
    </source>
</evidence>
<proteinExistence type="predicted"/>
<evidence type="ECO:0000313" key="2">
    <source>
        <dbReference type="Proteomes" id="UP000239001"/>
    </source>
</evidence>
<accession>A0A2T1LTA7</accession>
<sequence length="144" mass="16289">MIFGTKKGDRRVQNLLELLELKYSIDQDGDFKVIVEFNDGRSQVAFIDSDTQNIGDFEIREIWSVAYVSEGFLDIDTANTLLLHNHQLKMGSWRLIPGEDNTFLATFCVQISADCDPESFGQALGLVLETADEMEEKLTGRDHL</sequence>
<keyword evidence="2" id="KW-1185">Reference proteome</keyword>
<reference evidence="1 2" key="1">
    <citation type="submission" date="2018-03" db="EMBL/GenBank/DDBJ databases">
        <title>The ancient ancestry and fast evolution of plastids.</title>
        <authorList>
            <person name="Moore K.R."/>
            <person name="Magnabosco C."/>
            <person name="Momper L."/>
            <person name="Gold D.A."/>
            <person name="Bosak T."/>
            <person name="Fournier G.P."/>
        </authorList>
    </citation>
    <scope>NUCLEOTIDE SEQUENCE [LARGE SCALE GENOMIC DNA]</scope>
    <source>
        <strain evidence="1 2">CCALA 016</strain>
    </source>
</reference>
<dbReference type="RefSeq" id="WP_106458567.1">
    <property type="nucleotide sequence ID" value="NZ_PXOH01000028.1"/>
</dbReference>
<dbReference type="EMBL" id="PXOH01000028">
    <property type="protein sequence ID" value="PSF33881.1"/>
    <property type="molecule type" value="Genomic_DNA"/>
</dbReference>
<reference evidence="1 2" key="2">
    <citation type="submission" date="2018-03" db="EMBL/GenBank/DDBJ databases">
        <authorList>
            <person name="Keele B.F."/>
        </authorList>
    </citation>
    <scope>NUCLEOTIDE SEQUENCE [LARGE SCALE GENOMIC DNA]</scope>
    <source>
        <strain evidence="1 2">CCALA 016</strain>
    </source>
</reference>
<dbReference type="Proteomes" id="UP000239001">
    <property type="component" value="Unassembled WGS sequence"/>
</dbReference>
<comment type="caution">
    <text evidence="1">The sequence shown here is derived from an EMBL/GenBank/DDBJ whole genome shotgun (WGS) entry which is preliminary data.</text>
</comment>
<evidence type="ECO:0008006" key="3">
    <source>
        <dbReference type="Google" id="ProtNLM"/>
    </source>
</evidence>
<dbReference type="AlphaFoldDB" id="A0A2T1LTA7"/>